<feature type="domain" description="WSC" evidence="9">
    <location>
        <begin position="69"/>
        <end position="179"/>
    </location>
</feature>
<evidence type="ECO:0000256" key="1">
    <source>
        <dbReference type="ARBA" id="ARBA00004167"/>
    </source>
</evidence>
<evidence type="ECO:0000256" key="5">
    <source>
        <dbReference type="ARBA" id="ARBA00023136"/>
    </source>
</evidence>
<keyword evidence="3 8" id="KW-0732">Signal</keyword>
<organism evidence="10">
    <name type="scientific">Rosellinia necatrix</name>
    <name type="common">White root-rot fungus</name>
    <dbReference type="NCBI Taxonomy" id="77044"/>
    <lineage>
        <taxon>Eukaryota</taxon>
        <taxon>Fungi</taxon>
        <taxon>Dikarya</taxon>
        <taxon>Ascomycota</taxon>
        <taxon>Pezizomycotina</taxon>
        <taxon>Sordariomycetes</taxon>
        <taxon>Xylariomycetidae</taxon>
        <taxon>Xylariales</taxon>
        <taxon>Xylariaceae</taxon>
        <taxon>Rosellinia</taxon>
    </lineage>
</organism>
<reference evidence="10" key="1">
    <citation type="submission" date="2016-03" db="EMBL/GenBank/DDBJ databases">
        <title>Draft genome sequence of Rosellinia necatrix.</title>
        <authorList>
            <person name="Kanematsu S."/>
        </authorList>
    </citation>
    <scope>NUCLEOTIDE SEQUENCE [LARGE SCALE GENOMIC DNA]</scope>
    <source>
        <strain evidence="10">W97</strain>
    </source>
</reference>
<keyword evidence="2" id="KW-0812">Transmembrane</keyword>
<evidence type="ECO:0000256" key="6">
    <source>
        <dbReference type="ARBA" id="ARBA00023180"/>
    </source>
</evidence>
<feature type="region of interest" description="Disordered" evidence="7">
    <location>
        <begin position="31"/>
        <end position="59"/>
    </location>
</feature>
<dbReference type="PANTHER" id="PTHR24269">
    <property type="entry name" value="KREMEN PROTEIN"/>
    <property type="match status" value="1"/>
</dbReference>
<dbReference type="GO" id="GO:0005886">
    <property type="term" value="C:plasma membrane"/>
    <property type="evidence" value="ECO:0007669"/>
    <property type="project" value="TreeGrafter"/>
</dbReference>
<dbReference type="PANTHER" id="PTHR24269:SF16">
    <property type="entry name" value="PROTEIN SLG1"/>
    <property type="match status" value="1"/>
</dbReference>
<dbReference type="STRING" id="77044.A0A1W2TDA8"/>
<keyword evidence="6" id="KW-0325">Glycoprotein</keyword>
<feature type="chain" id="PRO_5010696223" evidence="8">
    <location>
        <begin position="29"/>
        <end position="220"/>
    </location>
</feature>
<dbReference type="InterPro" id="IPR002889">
    <property type="entry name" value="WSC_carb-bd"/>
</dbReference>
<evidence type="ECO:0000256" key="4">
    <source>
        <dbReference type="ARBA" id="ARBA00022989"/>
    </source>
</evidence>
<accession>A0A1W2TDA8</accession>
<protein>
    <submittedName>
        <fullName evidence="10">Putative WSC domain-containing protein</fullName>
    </submittedName>
</protein>
<keyword evidence="11" id="KW-1185">Reference proteome</keyword>
<dbReference type="EMBL" id="DF977448">
    <property type="protein sequence ID" value="GAP85950.1"/>
    <property type="molecule type" value="Genomic_DNA"/>
</dbReference>
<proteinExistence type="predicted"/>
<dbReference type="Pfam" id="PF01822">
    <property type="entry name" value="WSC"/>
    <property type="match status" value="1"/>
</dbReference>
<dbReference type="Proteomes" id="UP000054516">
    <property type="component" value="Unassembled WGS sequence"/>
</dbReference>
<evidence type="ECO:0000256" key="2">
    <source>
        <dbReference type="ARBA" id="ARBA00022692"/>
    </source>
</evidence>
<gene>
    <name evidence="10" type="ORF">SAMD00023353_0300540</name>
</gene>
<comment type="subcellular location">
    <subcellularLocation>
        <location evidence="1">Membrane</location>
        <topology evidence="1">Single-pass membrane protein</topology>
    </subcellularLocation>
</comment>
<keyword evidence="5" id="KW-0472">Membrane</keyword>
<feature type="signal peptide" evidence="8">
    <location>
        <begin position="1"/>
        <end position="28"/>
    </location>
</feature>
<dbReference type="OMA" id="CWNESAG"/>
<evidence type="ECO:0000256" key="8">
    <source>
        <dbReference type="SAM" id="SignalP"/>
    </source>
</evidence>
<name>A0A1W2TDA8_ROSNE</name>
<evidence type="ECO:0000256" key="3">
    <source>
        <dbReference type="ARBA" id="ARBA00022729"/>
    </source>
</evidence>
<dbReference type="OrthoDB" id="5985073at2759"/>
<dbReference type="InterPro" id="IPR051836">
    <property type="entry name" value="Kremen_rcpt"/>
</dbReference>
<keyword evidence="4" id="KW-1133">Transmembrane helix</keyword>
<evidence type="ECO:0000256" key="7">
    <source>
        <dbReference type="SAM" id="MobiDB-lite"/>
    </source>
</evidence>
<dbReference type="PROSITE" id="PS51212">
    <property type="entry name" value="WSC"/>
    <property type="match status" value="1"/>
</dbReference>
<evidence type="ECO:0000313" key="10">
    <source>
        <dbReference type="EMBL" id="GAP85950.1"/>
    </source>
</evidence>
<dbReference type="AlphaFoldDB" id="A0A1W2TDA8"/>
<evidence type="ECO:0000313" key="11">
    <source>
        <dbReference type="Proteomes" id="UP000054516"/>
    </source>
</evidence>
<dbReference type="SMART" id="SM00321">
    <property type="entry name" value="WSC"/>
    <property type="match status" value="1"/>
</dbReference>
<evidence type="ECO:0000259" key="9">
    <source>
        <dbReference type="PROSITE" id="PS51212"/>
    </source>
</evidence>
<sequence>MMLLHQIPGTPVTLISFLLVLLTRFTAAQSPYPTTTSTTNTTASNTTSSTSSPSPTTAALQIEDGSGSTYAYVGCWNESAGLPGTTGLRALDGGSSRVLPGEMTVSRCLAFCAAGGDSATHARRPYRLAGLEYSRECWCGDKLSSLSVLLPDAACDTPCDGANATACGGALKLTLYNSTLDFADENAAALFSRGGGAAAAWAAVTTGLWLLVAGLSLGDL</sequence>